<dbReference type="EMBL" id="CADCUL010000055">
    <property type="protein sequence ID" value="CAA9368525.1"/>
    <property type="molecule type" value="Genomic_DNA"/>
</dbReference>
<dbReference type="InterPro" id="IPR011961">
    <property type="entry name" value="RimM"/>
</dbReference>
<evidence type="ECO:0000259" key="6">
    <source>
        <dbReference type="Pfam" id="PF01782"/>
    </source>
</evidence>
<dbReference type="GO" id="GO:0043022">
    <property type="term" value="F:ribosome binding"/>
    <property type="evidence" value="ECO:0007669"/>
    <property type="project" value="InterPro"/>
</dbReference>
<dbReference type="GO" id="GO:0005840">
    <property type="term" value="C:ribosome"/>
    <property type="evidence" value="ECO:0007669"/>
    <property type="project" value="InterPro"/>
</dbReference>
<keyword evidence="1 5" id="KW-0963">Cytoplasm</keyword>
<comment type="similarity">
    <text evidence="5">Belongs to the RimM family.</text>
</comment>
<name>A0A6J4MZ91_9ACTN</name>
<organism evidence="8">
    <name type="scientific">uncultured Nocardioidaceae bacterium</name>
    <dbReference type="NCBI Taxonomy" id="253824"/>
    <lineage>
        <taxon>Bacteria</taxon>
        <taxon>Bacillati</taxon>
        <taxon>Actinomycetota</taxon>
        <taxon>Actinomycetes</taxon>
        <taxon>Propionibacteriales</taxon>
        <taxon>Nocardioidaceae</taxon>
        <taxon>environmental samples</taxon>
    </lineage>
</organism>
<keyword evidence="2 5" id="KW-0690">Ribosome biogenesis</keyword>
<dbReference type="InterPro" id="IPR036976">
    <property type="entry name" value="RimM_N_sf"/>
</dbReference>
<dbReference type="GO" id="GO:0005737">
    <property type="term" value="C:cytoplasm"/>
    <property type="evidence" value="ECO:0007669"/>
    <property type="project" value="UniProtKB-SubCell"/>
</dbReference>
<dbReference type="GO" id="GO:0006364">
    <property type="term" value="P:rRNA processing"/>
    <property type="evidence" value="ECO:0007669"/>
    <property type="project" value="UniProtKB-UniRule"/>
</dbReference>
<dbReference type="GO" id="GO:0042274">
    <property type="term" value="P:ribosomal small subunit biogenesis"/>
    <property type="evidence" value="ECO:0007669"/>
    <property type="project" value="UniProtKB-UniRule"/>
</dbReference>
<comment type="subunit">
    <text evidence="5">Binds ribosomal protein uS19.</text>
</comment>
<evidence type="ECO:0000256" key="2">
    <source>
        <dbReference type="ARBA" id="ARBA00022517"/>
    </source>
</evidence>
<evidence type="ECO:0000256" key="3">
    <source>
        <dbReference type="ARBA" id="ARBA00022552"/>
    </source>
</evidence>
<feature type="domain" description="RimM N-terminal" evidence="6">
    <location>
        <begin position="8"/>
        <end position="82"/>
    </location>
</feature>
<dbReference type="HAMAP" id="MF_00014">
    <property type="entry name" value="Ribosome_mat_RimM"/>
    <property type="match status" value="1"/>
</dbReference>
<comment type="subcellular location">
    <subcellularLocation>
        <location evidence="5">Cytoplasm</location>
    </subcellularLocation>
</comment>
<dbReference type="NCBIfam" id="TIGR02273">
    <property type="entry name" value="16S_RimM"/>
    <property type="match status" value="1"/>
</dbReference>
<dbReference type="PANTHER" id="PTHR33692">
    <property type="entry name" value="RIBOSOME MATURATION FACTOR RIMM"/>
    <property type="match status" value="1"/>
</dbReference>
<dbReference type="Pfam" id="PF24986">
    <property type="entry name" value="PRC_RimM"/>
    <property type="match status" value="1"/>
</dbReference>
<evidence type="ECO:0000256" key="5">
    <source>
        <dbReference type="HAMAP-Rule" id="MF_00014"/>
    </source>
</evidence>
<dbReference type="SUPFAM" id="SSF50447">
    <property type="entry name" value="Translation proteins"/>
    <property type="match status" value="1"/>
</dbReference>
<dbReference type="InterPro" id="IPR002676">
    <property type="entry name" value="RimM_N"/>
</dbReference>
<proteinExistence type="inferred from homology"/>
<comment type="domain">
    <text evidence="5">The PRC barrel domain binds ribosomal protein uS19.</text>
</comment>
<evidence type="ECO:0000256" key="4">
    <source>
        <dbReference type="ARBA" id="ARBA00023186"/>
    </source>
</evidence>
<dbReference type="Gene3D" id="2.40.30.60">
    <property type="entry name" value="RimM"/>
    <property type="match status" value="1"/>
</dbReference>
<sequence length="183" mass="19559">METVEVLVGTIGRAHGTRGDVVVNVRTDEPERRFARGTGFTTERGRLVVNTTSWHSGRLLVTFAGVQDRTAAEALSGTQLRVVIGADERPDDPDEFYDHQLVGLRAETVDGADVGEVVDVLHLPSQDVLTVRRPDGDEVLVPFVAALVPTVDLAARVVRVVDQPGLITDDPADDAASGGRVDG</sequence>
<keyword evidence="3 5" id="KW-0698">rRNA processing</keyword>
<evidence type="ECO:0000313" key="8">
    <source>
        <dbReference type="EMBL" id="CAA9368525.1"/>
    </source>
</evidence>
<dbReference type="Gene3D" id="2.30.30.240">
    <property type="entry name" value="PRC-barrel domain"/>
    <property type="match status" value="1"/>
</dbReference>
<reference evidence="8" key="1">
    <citation type="submission" date="2020-02" db="EMBL/GenBank/DDBJ databases">
        <authorList>
            <person name="Meier V. D."/>
        </authorList>
    </citation>
    <scope>NUCLEOTIDE SEQUENCE</scope>
    <source>
        <strain evidence="8">AVDCRST_MAG21</strain>
    </source>
</reference>
<evidence type="ECO:0000256" key="1">
    <source>
        <dbReference type="ARBA" id="ARBA00022490"/>
    </source>
</evidence>
<evidence type="ECO:0000259" key="7">
    <source>
        <dbReference type="Pfam" id="PF24986"/>
    </source>
</evidence>
<dbReference type="Pfam" id="PF01782">
    <property type="entry name" value="RimM"/>
    <property type="match status" value="1"/>
</dbReference>
<dbReference type="InterPro" id="IPR011033">
    <property type="entry name" value="PRC_barrel-like_sf"/>
</dbReference>
<feature type="domain" description="Ribosome maturation factor RimM PRC barrel" evidence="7">
    <location>
        <begin position="99"/>
        <end position="166"/>
    </location>
</feature>
<accession>A0A6J4MZ91</accession>
<dbReference type="InterPro" id="IPR009000">
    <property type="entry name" value="Transl_B-barrel_sf"/>
</dbReference>
<dbReference type="PANTHER" id="PTHR33692:SF1">
    <property type="entry name" value="RIBOSOME MATURATION FACTOR RIMM"/>
    <property type="match status" value="1"/>
</dbReference>
<gene>
    <name evidence="5" type="primary">rimM</name>
    <name evidence="8" type="ORF">AVDCRST_MAG21-425</name>
</gene>
<dbReference type="AlphaFoldDB" id="A0A6J4MZ91"/>
<keyword evidence="4 5" id="KW-0143">Chaperone</keyword>
<protein>
    <recommendedName>
        <fullName evidence="5">Ribosome maturation factor RimM</fullName>
    </recommendedName>
</protein>
<comment type="function">
    <text evidence="5">An accessory protein needed during the final step in the assembly of 30S ribosomal subunit, possibly for assembly of the head region. Essential for efficient processing of 16S rRNA. May be needed both before and after RbfA during the maturation of 16S rRNA. It has affinity for free ribosomal 30S subunits but not for 70S ribosomes.</text>
</comment>
<dbReference type="InterPro" id="IPR056792">
    <property type="entry name" value="PRC_RimM"/>
</dbReference>
<dbReference type="SUPFAM" id="SSF50346">
    <property type="entry name" value="PRC-barrel domain"/>
    <property type="match status" value="1"/>
</dbReference>